<dbReference type="InterPro" id="IPR023753">
    <property type="entry name" value="FAD/NAD-binding_dom"/>
</dbReference>
<keyword evidence="4" id="KW-0274">FAD</keyword>
<name>A0ABX0A3H0_9BACI</name>
<gene>
    <name evidence="7" type="ORF">GW534_01905</name>
</gene>
<dbReference type="Pfam" id="PF07992">
    <property type="entry name" value="Pyr_redox_2"/>
    <property type="match status" value="1"/>
</dbReference>
<dbReference type="PRINTS" id="PR00411">
    <property type="entry name" value="PNDRDTASEI"/>
</dbReference>
<feature type="domain" description="FAD/NAD(P)-binding" evidence="6">
    <location>
        <begin position="4"/>
        <end position="318"/>
    </location>
</feature>
<keyword evidence="5" id="KW-0560">Oxidoreductase</keyword>
<organism evidence="7 8">
    <name type="scientific">Pallidibacillus pasinlerensis</name>
    <dbReference type="NCBI Taxonomy" id="2703818"/>
    <lineage>
        <taxon>Bacteria</taxon>
        <taxon>Bacillati</taxon>
        <taxon>Bacillota</taxon>
        <taxon>Bacilli</taxon>
        <taxon>Bacillales</taxon>
        <taxon>Bacillaceae</taxon>
        <taxon>Pallidibacillus</taxon>
    </lineage>
</organism>
<sequence length="392" mass="42269">MSKNIVILGAGYGGVLTALTARKYLTEDEAKITIVNKYPTHQIITELHRLAAGNVSEKRIALPLKKIFKGKNIDIVIAEVESFSVEDKQVKLSNGDTLSYDALVVGLGSVTGYFGIPGLEENSMVLKSVEDAHNIREHIKERVKAYAETKDPADATILIGGGGLTGIELVGELADELPEYLRELGIPREEIKLKLVEAGPKILPVLPDELIEVAQKSLEDRGVEFLIGVAVTSVEGNVVSLGDGSTITTNSFVWTGGVAGNPVLADSGLELNRGRASVNEYLQSTNFDNVFVVGDSAVAMAPNGRPYPPTAQNAWQMGELVGYNLFAYFNNKPMEKFNPTDSGTLASLGRKYAVAKVGDNQTQLKGLPAMLLKEASNARYLSHIKGLFAYVY</sequence>
<evidence type="ECO:0000313" key="7">
    <source>
        <dbReference type="EMBL" id="NCU16529.1"/>
    </source>
</evidence>
<evidence type="ECO:0000259" key="6">
    <source>
        <dbReference type="Pfam" id="PF07992"/>
    </source>
</evidence>
<evidence type="ECO:0000256" key="2">
    <source>
        <dbReference type="ARBA" id="ARBA00005272"/>
    </source>
</evidence>
<reference evidence="7 8" key="1">
    <citation type="submission" date="2020-01" db="EMBL/GenBank/DDBJ databases">
        <title>A novel Bacillus sp. from Pasinler.</title>
        <authorList>
            <person name="Adiguzel A."/>
            <person name="Ay H."/>
            <person name="Baltaci M.O."/>
        </authorList>
    </citation>
    <scope>NUCLEOTIDE SEQUENCE [LARGE SCALE GENOMIC DNA]</scope>
    <source>
        <strain evidence="7 8">P1</strain>
    </source>
</reference>
<dbReference type="EMBL" id="JAACYS010000005">
    <property type="protein sequence ID" value="NCU16529.1"/>
    <property type="molecule type" value="Genomic_DNA"/>
</dbReference>
<keyword evidence="8" id="KW-1185">Reference proteome</keyword>
<protein>
    <submittedName>
        <fullName evidence="7">NAD(P)/FAD-dependent oxidoreductase</fullName>
    </submittedName>
</protein>
<dbReference type="InterPro" id="IPR036188">
    <property type="entry name" value="FAD/NAD-bd_sf"/>
</dbReference>
<accession>A0ABX0A3H0</accession>
<evidence type="ECO:0000313" key="8">
    <source>
        <dbReference type="Proteomes" id="UP000743899"/>
    </source>
</evidence>
<evidence type="ECO:0000256" key="3">
    <source>
        <dbReference type="ARBA" id="ARBA00022630"/>
    </source>
</evidence>
<dbReference type="Proteomes" id="UP000743899">
    <property type="component" value="Unassembled WGS sequence"/>
</dbReference>
<dbReference type="InterPro" id="IPR051169">
    <property type="entry name" value="NADH-Q_oxidoreductase"/>
</dbReference>
<comment type="cofactor">
    <cofactor evidence="1">
        <name>FAD</name>
        <dbReference type="ChEBI" id="CHEBI:57692"/>
    </cofactor>
</comment>
<comment type="caution">
    <text evidence="7">The sequence shown here is derived from an EMBL/GenBank/DDBJ whole genome shotgun (WGS) entry which is preliminary data.</text>
</comment>
<dbReference type="SUPFAM" id="SSF51905">
    <property type="entry name" value="FAD/NAD(P)-binding domain"/>
    <property type="match status" value="2"/>
</dbReference>
<proteinExistence type="inferred from homology"/>
<dbReference type="RefSeq" id="WP_161919368.1">
    <property type="nucleotide sequence ID" value="NZ_JAACYS010000005.1"/>
</dbReference>
<comment type="similarity">
    <text evidence="2">Belongs to the NADH dehydrogenase family.</text>
</comment>
<keyword evidence="3" id="KW-0285">Flavoprotein</keyword>
<dbReference type="PANTHER" id="PTHR42913:SF3">
    <property type="entry name" value="64 KDA MITOCHONDRIAL NADH DEHYDROGENASE (EUROFUNG)"/>
    <property type="match status" value="1"/>
</dbReference>
<dbReference type="Gene3D" id="3.50.50.100">
    <property type="match status" value="1"/>
</dbReference>
<dbReference type="PRINTS" id="PR00368">
    <property type="entry name" value="FADPNR"/>
</dbReference>
<evidence type="ECO:0000256" key="5">
    <source>
        <dbReference type="ARBA" id="ARBA00023002"/>
    </source>
</evidence>
<evidence type="ECO:0000256" key="4">
    <source>
        <dbReference type="ARBA" id="ARBA00022827"/>
    </source>
</evidence>
<evidence type="ECO:0000256" key="1">
    <source>
        <dbReference type="ARBA" id="ARBA00001974"/>
    </source>
</evidence>
<dbReference type="PANTHER" id="PTHR42913">
    <property type="entry name" value="APOPTOSIS-INDUCING FACTOR 1"/>
    <property type="match status" value="1"/>
</dbReference>